<dbReference type="Proteomes" id="UP000000254">
    <property type="component" value="Chromosome"/>
</dbReference>
<proteinExistence type="predicted"/>
<dbReference type="InterPro" id="IPR007380">
    <property type="entry name" value="DUF438"/>
</dbReference>
<dbReference type="HOGENOM" id="CLU_026706_2_0_2"/>
<gene>
    <name evidence="3" type="ordered locus">Smar_0266</name>
</gene>
<dbReference type="Pfam" id="PF04282">
    <property type="entry name" value="DUF438"/>
    <property type="match status" value="1"/>
</dbReference>
<dbReference type="GO" id="GO:0005886">
    <property type="term" value="C:plasma membrane"/>
    <property type="evidence" value="ECO:0007669"/>
    <property type="project" value="TreeGrafter"/>
</dbReference>
<evidence type="ECO:0000313" key="3">
    <source>
        <dbReference type="EMBL" id="ABN69379.1"/>
    </source>
</evidence>
<dbReference type="Pfam" id="PF13596">
    <property type="entry name" value="PAS_10"/>
    <property type="match status" value="1"/>
</dbReference>
<dbReference type="STRING" id="399550.Smar_0266"/>
<evidence type="ECO:0000259" key="1">
    <source>
        <dbReference type="Pfam" id="PF01814"/>
    </source>
</evidence>
<sequence>MSNIDKAQKLELLKEILKKIKSGEDVERIKIEFGNLLREVSPLEIPLLEQQLVLEGFSVNDIIKLCDLHLNLFMDYLRGKELKDIPEGHPLDNLLKENNYILKQAELLGIYTGSLARATNNDVRRKILSELINILYDLKKIRVHYRKIQMLIFPYLERRGLEAIPRVLWSKEDGVIKKIREMIEYVEKLLEKETISEANVKKIVDDTTWLSKEIADIVFRENKILFPTIWELFSEGEWTVIHEIGEEIGYIVETNKNWKPSAKPIYPFEIDGTIPPEKYDKIPIHVRKMIGQFKPDKYQIRKENDIELDTGFLNREEIEGLFRALPLEITYANTDDRIRFYSSSIFHKGFIRTKTIVGRLLYYCHPPRLERYVKLVVEQLKRGDKPYREFWTRLGNRIIRVLIVPVNNKDGKQLGTVEIVEDLTDIINNPDEIKKKIVVL</sequence>
<dbReference type="PANTHER" id="PTHR39966">
    <property type="entry name" value="BLL2471 PROTEIN-RELATED"/>
    <property type="match status" value="1"/>
</dbReference>
<dbReference type="PANTHER" id="PTHR39966:SF3">
    <property type="entry name" value="DUF438 DOMAIN-CONTAINING PROTEIN"/>
    <property type="match status" value="1"/>
</dbReference>
<accession>A3DL69</accession>
<dbReference type="SUPFAM" id="SSF55785">
    <property type="entry name" value="PYP-like sensor domain (PAS domain)"/>
    <property type="match status" value="1"/>
</dbReference>
<feature type="domain" description="DUF438" evidence="2">
    <location>
        <begin position="13"/>
        <end position="77"/>
    </location>
</feature>
<dbReference type="Gene3D" id="3.30.450.20">
    <property type="entry name" value="PAS domain"/>
    <property type="match status" value="1"/>
</dbReference>
<reference evidence="3 4" key="2">
    <citation type="journal article" date="2009" name="Stand. Genomic Sci.">
        <title>Complete genome sequence of Staphylothermus marinus Stetter and Fiala 1986 type strain F1.</title>
        <authorList>
            <person name="Anderson I.J."/>
            <person name="Sun H."/>
            <person name="Lapidus A."/>
            <person name="Copeland A."/>
            <person name="Glavina Del Rio T."/>
            <person name="Tice H."/>
            <person name="Dalin E."/>
            <person name="Lucas S."/>
            <person name="Barry K."/>
            <person name="Land M."/>
            <person name="Richardson P."/>
            <person name="Huber H."/>
            <person name="Kyrpides N.C."/>
        </authorList>
    </citation>
    <scope>NUCLEOTIDE SEQUENCE [LARGE SCALE GENOMIC DNA]</scope>
    <source>
        <strain evidence="4">ATCC 43588 / DSM 3639 / JCM 9404 / F1</strain>
    </source>
</reference>
<dbReference type="Pfam" id="PF01814">
    <property type="entry name" value="Hemerythrin"/>
    <property type="match status" value="1"/>
</dbReference>
<dbReference type="GeneID" id="4906624"/>
<evidence type="ECO:0000259" key="2">
    <source>
        <dbReference type="Pfam" id="PF04282"/>
    </source>
</evidence>
<dbReference type="Gene3D" id="1.20.120.520">
    <property type="entry name" value="nmb1532 protein domain like"/>
    <property type="match status" value="1"/>
</dbReference>
<reference evidence="4" key="1">
    <citation type="journal article" date="2009" name="BMC Genomics">
        <title>The complete genome sequence of Staphylothermus marinus reveals differences in sulfur metabolism among heterotrophic Crenarchaeota.</title>
        <authorList>
            <person name="Anderson I.J."/>
            <person name="Dharmarajan L."/>
            <person name="Rodriguez J."/>
            <person name="Hooper S."/>
            <person name="Porat I."/>
            <person name="Ulrich L.E."/>
            <person name="Elkins J.G."/>
            <person name="Mavromatis K."/>
            <person name="Sun H."/>
            <person name="Land M."/>
            <person name="Lapidus A."/>
            <person name="Lucas S."/>
            <person name="Barry K."/>
            <person name="Huber H."/>
            <person name="Zhulin I.B."/>
            <person name="Whitman W.B."/>
            <person name="Mukhopadhyay B."/>
            <person name="Woese C."/>
            <person name="Bristow J."/>
            <person name="Kyrpides N."/>
        </authorList>
    </citation>
    <scope>NUCLEOTIDE SEQUENCE [LARGE SCALE GENOMIC DNA]</scope>
    <source>
        <strain evidence="4">ATCC 43588 / DSM 3639 / JCM 9404 / F1</strain>
    </source>
</reference>
<dbReference type="EMBL" id="CP000575">
    <property type="protein sequence ID" value="ABN69379.1"/>
    <property type="molecule type" value="Genomic_DNA"/>
</dbReference>
<organism evidence="3 4">
    <name type="scientific">Staphylothermus marinus (strain ATCC 43588 / DSM 3639 / JCM 9404 / F1)</name>
    <dbReference type="NCBI Taxonomy" id="399550"/>
    <lineage>
        <taxon>Archaea</taxon>
        <taxon>Thermoproteota</taxon>
        <taxon>Thermoprotei</taxon>
        <taxon>Desulfurococcales</taxon>
        <taxon>Desulfurococcaceae</taxon>
        <taxon>Staphylothermus</taxon>
    </lineage>
</organism>
<name>A3DL69_STAMF</name>
<evidence type="ECO:0000313" key="4">
    <source>
        <dbReference type="Proteomes" id="UP000000254"/>
    </source>
</evidence>
<dbReference type="RefSeq" id="WP_011838570.1">
    <property type="nucleotide sequence ID" value="NC_009033.1"/>
</dbReference>
<dbReference type="eggNOG" id="arCOG01472">
    <property type="taxonomic scope" value="Archaea"/>
</dbReference>
<feature type="domain" description="Hemerythrin-like" evidence="1">
    <location>
        <begin position="89"/>
        <end position="228"/>
    </location>
</feature>
<dbReference type="KEGG" id="smr:Smar_0266"/>
<keyword evidence="4" id="KW-1185">Reference proteome</keyword>
<dbReference type="InterPro" id="IPR035965">
    <property type="entry name" value="PAS-like_dom_sf"/>
</dbReference>
<dbReference type="OrthoDB" id="359113at2157"/>
<dbReference type="AlphaFoldDB" id="A3DL69"/>
<evidence type="ECO:0008006" key="5">
    <source>
        <dbReference type="Google" id="ProtNLM"/>
    </source>
</evidence>
<dbReference type="InterPro" id="IPR012312">
    <property type="entry name" value="Hemerythrin-like"/>
</dbReference>
<protein>
    <recommendedName>
        <fullName evidence="5">DUF438 domain-containing protein</fullName>
    </recommendedName>
</protein>